<feature type="transmembrane region" description="Helical" evidence="1">
    <location>
        <begin position="6"/>
        <end position="22"/>
    </location>
</feature>
<dbReference type="OrthoDB" id="10546884at2759"/>
<keyword evidence="1" id="KW-1133">Transmembrane helix</keyword>
<reference evidence="2 3" key="1">
    <citation type="submission" date="2016-08" db="EMBL/GenBank/DDBJ databases">
        <title>Genomes of anaerobic fungi encode conserved fungal cellulosomes for biomass hydrolysis.</title>
        <authorList>
            <consortium name="DOE Joint Genome Institute"/>
            <person name="Haitjema C.H."/>
            <person name="Gilmore S.P."/>
            <person name="Henske J.K."/>
            <person name="Solomon K.V."/>
            <person name="De Groot R."/>
            <person name="Kuo A."/>
            <person name="Mondo S.J."/>
            <person name="Salamov A.A."/>
            <person name="Labutti K."/>
            <person name="Zhao Z."/>
            <person name="Chiniquy J."/>
            <person name="Barry K."/>
            <person name="Brewer H.M."/>
            <person name="Purvine S.O."/>
            <person name="Wright A.T."/>
            <person name="Boxma B."/>
            <person name="Van Alen T."/>
            <person name="Hackstein J.H."/>
            <person name="Baker S.E."/>
            <person name="Grigoriev I.V."/>
            <person name="O'Malley M.A."/>
        </authorList>
    </citation>
    <scope>NUCLEOTIDE SEQUENCE [LARGE SCALE GENOMIC DNA]</scope>
    <source>
        <strain evidence="3">finn</strain>
    </source>
</reference>
<evidence type="ECO:0000313" key="3">
    <source>
        <dbReference type="Proteomes" id="UP000193719"/>
    </source>
</evidence>
<dbReference type="AlphaFoldDB" id="A0A1Y1UWT6"/>
<accession>A0A1Y1UWT6</accession>
<evidence type="ECO:0008006" key="4">
    <source>
        <dbReference type="Google" id="ProtNLM"/>
    </source>
</evidence>
<sequence length="117" mass="13739">MYTAVMFITLIHLFSLTIWIIYKKIQLEIKINNNNEEFTYCKLPKSIIINNFLNFSVIAASSLLSYFIRNVKKEFKENLSMPVYIYFVVNILVFITDQENEISIKVKDLIQSMGSIL</sequence>
<organism evidence="2 3">
    <name type="scientific">Piromyces finnis</name>
    <dbReference type="NCBI Taxonomy" id="1754191"/>
    <lineage>
        <taxon>Eukaryota</taxon>
        <taxon>Fungi</taxon>
        <taxon>Fungi incertae sedis</taxon>
        <taxon>Chytridiomycota</taxon>
        <taxon>Chytridiomycota incertae sedis</taxon>
        <taxon>Neocallimastigomycetes</taxon>
        <taxon>Neocallimastigales</taxon>
        <taxon>Neocallimastigaceae</taxon>
        <taxon>Piromyces</taxon>
    </lineage>
</organism>
<evidence type="ECO:0000313" key="2">
    <source>
        <dbReference type="EMBL" id="ORX42550.1"/>
    </source>
</evidence>
<comment type="caution">
    <text evidence="2">The sequence shown here is derived from an EMBL/GenBank/DDBJ whole genome shotgun (WGS) entry which is preliminary data.</text>
</comment>
<feature type="transmembrane region" description="Helical" evidence="1">
    <location>
        <begin position="47"/>
        <end position="67"/>
    </location>
</feature>
<evidence type="ECO:0000256" key="1">
    <source>
        <dbReference type="SAM" id="Phobius"/>
    </source>
</evidence>
<keyword evidence="3" id="KW-1185">Reference proteome</keyword>
<proteinExistence type="predicted"/>
<keyword evidence="1" id="KW-0472">Membrane</keyword>
<protein>
    <recommendedName>
        <fullName evidence="4">G-protein coupled receptors family 3 profile domain-containing protein</fullName>
    </recommendedName>
</protein>
<name>A0A1Y1UWT6_9FUNG</name>
<dbReference type="Proteomes" id="UP000193719">
    <property type="component" value="Unassembled WGS sequence"/>
</dbReference>
<feature type="non-terminal residue" evidence="2">
    <location>
        <position position="117"/>
    </location>
</feature>
<feature type="transmembrane region" description="Helical" evidence="1">
    <location>
        <begin position="79"/>
        <end position="96"/>
    </location>
</feature>
<reference evidence="2 3" key="2">
    <citation type="submission" date="2016-08" db="EMBL/GenBank/DDBJ databases">
        <title>Pervasive Adenine N6-methylation of Active Genes in Fungi.</title>
        <authorList>
            <consortium name="DOE Joint Genome Institute"/>
            <person name="Mondo S.J."/>
            <person name="Dannebaum R.O."/>
            <person name="Kuo R.C."/>
            <person name="Labutti K."/>
            <person name="Haridas S."/>
            <person name="Kuo A."/>
            <person name="Salamov A."/>
            <person name="Ahrendt S.R."/>
            <person name="Lipzen A."/>
            <person name="Sullivan W."/>
            <person name="Andreopoulos W.B."/>
            <person name="Clum A."/>
            <person name="Lindquist E."/>
            <person name="Daum C."/>
            <person name="Ramamoorthy G.K."/>
            <person name="Gryganskyi A."/>
            <person name="Culley D."/>
            <person name="Magnuson J.K."/>
            <person name="James T.Y."/>
            <person name="O'Malley M.A."/>
            <person name="Stajich J.E."/>
            <person name="Spatafora J.W."/>
            <person name="Visel A."/>
            <person name="Grigoriev I.V."/>
        </authorList>
    </citation>
    <scope>NUCLEOTIDE SEQUENCE [LARGE SCALE GENOMIC DNA]</scope>
    <source>
        <strain evidence="3">finn</strain>
    </source>
</reference>
<gene>
    <name evidence="2" type="ORF">BCR36DRAFT_246714</name>
</gene>
<keyword evidence="1" id="KW-0812">Transmembrane</keyword>
<dbReference type="EMBL" id="MCFH01000063">
    <property type="protein sequence ID" value="ORX42550.1"/>
    <property type="molecule type" value="Genomic_DNA"/>
</dbReference>